<dbReference type="KEGG" id="apra:G3A50_09600"/>
<dbReference type="InterPro" id="IPR035931">
    <property type="entry name" value="YlxR-like_sf"/>
</dbReference>
<dbReference type="PANTHER" id="PTHR34215:SF1">
    <property type="entry name" value="YLXR DOMAIN-CONTAINING PROTEIN"/>
    <property type="match status" value="1"/>
</dbReference>
<dbReference type="Proteomes" id="UP000464751">
    <property type="component" value="Chromosome"/>
</dbReference>
<dbReference type="InterPro" id="IPR037465">
    <property type="entry name" value="YlxR"/>
</dbReference>
<reference evidence="3 4" key="1">
    <citation type="submission" date="2020-02" db="EMBL/GenBank/DDBJ databases">
        <authorList>
            <person name="Li G."/>
        </authorList>
    </citation>
    <scope>NUCLEOTIDE SEQUENCE [LARGE SCALE GENOMIC DNA]</scope>
    <source>
        <strain evidence="3 4">DSM 102029</strain>
    </source>
</reference>
<proteinExistence type="predicted"/>
<evidence type="ECO:0000256" key="1">
    <source>
        <dbReference type="SAM" id="MobiDB-lite"/>
    </source>
</evidence>
<name>A0A6P1YML6_9HYPH</name>
<evidence type="ECO:0000259" key="2">
    <source>
        <dbReference type="Pfam" id="PF04296"/>
    </source>
</evidence>
<dbReference type="Gene3D" id="3.30.1330.30">
    <property type="match status" value="1"/>
</dbReference>
<protein>
    <submittedName>
        <fullName evidence="3">RNA-binding protein</fullName>
    </submittedName>
</protein>
<feature type="region of interest" description="Disordered" evidence="1">
    <location>
        <begin position="1"/>
        <end position="44"/>
    </location>
</feature>
<dbReference type="AlphaFoldDB" id="A0A6P1YML6"/>
<dbReference type="Pfam" id="PF04296">
    <property type="entry name" value="YlxR"/>
    <property type="match status" value="1"/>
</dbReference>
<dbReference type="NCBIfam" id="NF006622">
    <property type="entry name" value="PRK09190.1"/>
    <property type="match status" value="1"/>
</dbReference>
<feature type="compositionally biased region" description="Polar residues" evidence="1">
    <location>
        <begin position="1"/>
        <end position="18"/>
    </location>
</feature>
<sequence length="239" mass="25044">MQDQAAETDTTADVTSAAGSLATPPEETDAGPISARREPDHEPERLCIASRTVRPASAMIRFVVAPDGQVVPDIAGRLPGRGAWVSADRSALAEALKRKAFGRAFRGKGRTDPALPELVDQLLEKDVLAALGLANKAGQVVTGYMKVADALDGNRKGAPVGVLVHASEAGADGVAKIDAQARKALALTGREIVRIHSLPGPQLDLALGRANVVHAALLAHPTSARFLARVRRLEGWRAS</sequence>
<evidence type="ECO:0000313" key="4">
    <source>
        <dbReference type="Proteomes" id="UP000464751"/>
    </source>
</evidence>
<feature type="domain" description="YlxR" evidence="2">
    <location>
        <begin position="45"/>
        <end position="110"/>
    </location>
</feature>
<dbReference type="InterPro" id="IPR029064">
    <property type="entry name" value="Ribosomal_eL30-like_sf"/>
</dbReference>
<dbReference type="InterPro" id="IPR007393">
    <property type="entry name" value="YlxR_dom"/>
</dbReference>
<dbReference type="Gene3D" id="3.30.1230.10">
    <property type="entry name" value="YlxR-like"/>
    <property type="match status" value="1"/>
</dbReference>
<feature type="compositionally biased region" description="Basic and acidic residues" evidence="1">
    <location>
        <begin position="35"/>
        <end position="44"/>
    </location>
</feature>
<dbReference type="CDD" id="cd00279">
    <property type="entry name" value="YlxR"/>
    <property type="match status" value="1"/>
</dbReference>
<organism evidence="3 4">
    <name type="scientific">Ancylobacter pratisalsi</name>
    <dbReference type="NCBI Taxonomy" id="1745854"/>
    <lineage>
        <taxon>Bacteria</taxon>
        <taxon>Pseudomonadati</taxon>
        <taxon>Pseudomonadota</taxon>
        <taxon>Alphaproteobacteria</taxon>
        <taxon>Hyphomicrobiales</taxon>
        <taxon>Xanthobacteraceae</taxon>
        <taxon>Ancylobacter</taxon>
    </lineage>
</organism>
<accession>A0A6P1YML6</accession>
<evidence type="ECO:0000313" key="3">
    <source>
        <dbReference type="EMBL" id="QIB33936.1"/>
    </source>
</evidence>
<dbReference type="SUPFAM" id="SSF64376">
    <property type="entry name" value="YlxR-like"/>
    <property type="match status" value="1"/>
</dbReference>
<dbReference type="PANTHER" id="PTHR34215">
    <property type="entry name" value="BLL0784 PROTEIN"/>
    <property type="match status" value="1"/>
</dbReference>
<dbReference type="EMBL" id="CP048630">
    <property type="protein sequence ID" value="QIB33936.1"/>
    <property type="molecule type" value="Genomic_DNA"/>
</dbReference>
<keyword evidence="4" id="KW-1185">Reference proteome</keyword>
<dbReference type="SUPFAM" id="SSF55315">
    <property type="entry name" value="L30e-like"/>
    <property type="match status" value="1"/>
</dbReference>
<gene>
    <name evidence="3" type="ORF">G3A50_09600</name>
</gene>